<evidence type="ECO:0000313" key="1">
    <source>
        <dbReference type="EMBL" id="PMC57760.1"/>
    </source>
</evidence>
<evidence type="ECO:0000313" key="2">
    <source>
        <dbReference type="Proteomes" id="UP000235682"/>
    </source>
</evidence>
<organism evidence="1 2">
    <name type="scientific">Dolosicoccus paucivorans</name>
    <dbReference type="NCBI Taxonomy" id="84521"/>
    <lineage>
        <taxon>Bacteria</taxon>
        <taxon>Bacillati</taxon>
        <taxon>Bacillota</taxon>
        <taxon>Bacilli</taxon>
        <taxon>Lactobacillales</taxon>
        <taxon>Aerococcaceae</taxon>
        <taxon>Dolosicoccus</taxon>
    </lineage>
</organism>
<proteinExistence type="predicted"/>
<protein>
    <submittedName>
        <fullName evidence="1">Uncharacterized protein</fullName>
    </submittedName>
</protein>
<name>A0A2N6SL23_9LACT</name>
<dbReference type="Proteomes" id="UP000235682">
    <property type="component" value="Unassembled WGS sequence"/>
</dbReference>
<dbReference type="AlphaFoldDB" id="A0A2N6SL23"/>
<comment type="caution">
    <text evidence="1">The sequence shown here is derived from an EMBL/GenBank/DDBJ whole genome shotgun (WGS) entry which is preliminary data.</text>
</comment>
<gene>
    <name evidence="1" type="ORF">CJ205_07965</name>
</gene>
<dbReference type="EMBL" id="PNHE01000050">
    <property type="protein sequence ID" value="PMC57760.1"/>
    <property type="molecule type" value="Genomic_DNA"/>
</dbReference>
<reference evidence="1 2" key="1">
    <citation type="submission" date="2017-09" db="EMBL/GenBank/DDBJ databases">
        <title>Bacterial strain isolated from the female urinary microbiota.</title>
        <authorList>
            <person name="Thomas-White K."/>
            <person name="Kumar N."/>
            <person name="Forster S."/>
            <person name="Putonti C."/>
            <person name="Lawley T."/>
            <person name="Wolfe A.J."/>
        </authorList>
    </citation>
    <scope>NUCLEOTIDE SEQUENCE [LARGE SCALE GENOMIC DNA]</scope>
    <source>
        <strain evidence="1 2">UMB0852</strain>
    </source>
</reference>
<accession>A0A2N6SL23</accession>
<keyword evidence="2" id="KW-1185">Reference proteome</keyword>
<sequence>MMHAPWFGLFPVRSPLLRESIFLSLPAVTKMFQFTASTSSNNRSDIHWMPGFPIRISLDHSLLTAPQSISVFVPSFIGS</sequence>